<comment type="caution">
    <text evidence="2">The sequence shown here is derived from an EMBL/GenBank/DDBJ whole genome shotgun (WGS) entry which is preliminary data.</text>
</comment>
<feature type="region of interest" description="Disordered" evidence="1">
    <location>
        <begin position="1"/>
        <end position="58"/>
    </location>
</feature>
<dbReference type="InterPro" id="IPR043504">
    <property type="entry name" value="Peptidase_S1_PA_chymotrypsin"/>
</dbReference>
<evidence type="ECO:0008006" key="4">
    <source>
        <dbReference type="Google" id="ProtNLM"/>
    </source>
</evidence>
<dbReference type="OrthoDB" id="4217619at2759"/>
<evidence type="ECO:0000313" key="2">
    <source>
        <dbReference type="EMBL" id="POR33415.1"/>
    </source>
</evidence>
<protein>
    <recommendedName>
        <fullName evidence="4">AT hook domain-containing protein</fullName>
    </recommendedName>
</protein>
<evidence type="ECO:0000313" key="3">
    <source>
        <dbReference type="Proteomes" id="UP000237481"/>
    </source>
</evidence>
<dbReference type="Gene3D" id="2.40.10.10">
    <property type="entry name" value="Trypsin-like serine proteases"/>
    <property type="match status" value="2"/>
</dbReference>
<sequence length="309" mass="33263">MSSTIPPVIDLTQDDDDDPLAATTTGTILQPSPPQPLTTPLASLPRNPSPSTTNLPPEDHRALVKKRTWLQTYSVAVPPDISRHGSSPVDATLVFAQQEAGTAVCISPNGILLTCAHCVAESADDLDWRKTHWLIFASGALVAARILAWDPRRDLALLLITHATSSSSMSPFPYIPLALSAARPGSRLVCVGHPAASDLESPIPGTQTGYDTLVLSAGAFRGLAPDRRRDPQDNTEIGALMHTCWTYWGHSGAPLVERRTGRLVGVHSSWDHETGMRRGVPWEALVGFLAEFEGAYVGEVPEGWTWSVT</sequence>
<dbReference type="PANTHER" id="PTHR43019">
    <property type="entry name" value="SERINE ENDOPROTEASE DEGS"/>
    <property type="match status" value="1"/>
</dbReference>
<dbReference type="AlphaFoldDB" id="A0A2S4KT97"/>
<dbReference type="InterPro" id="IPR009003">
    <property type="entry name" value="Peptidase_S1_PA"/>
</dbReference>
<reference evidence="2 3" key="1">
    <citation type="submission" date="2018-01" db="EMBL/GenBank/DDBJ databases">
        <title>Harnessing the power of phylogenomics to disentangle the directionality and signatures of interkingdom host jumping in the parasitic fungal genus Tolypocladium.</title>
        <authorList>
            <person name="Quandt C.A."/>
            <person name="Patterson W."/>
            <person name="Spatafora J.W."/>
        </authorList>
    </citation>
    <scope>NUCLEOTIDE SEQUENCE [LARGE SCALE GENOMIC DNA]</scope>
    <source>
        <strain evidence="2 3">NRBC 100945</strain>
    </source>
</reference>
<evidence type="ECO:0000256" key="1">
    <source>
        <dbReference type="SAM" id="MobiDB-lite"/>
    </source>
</evidence>
<dbReference type="STRING" id="94208.A0A2S4KT97"/>
<keyword evidence="3" id="KW-1185">Reference proteome</keyword>
<dbReference type="EMBL" id="PKSG01000688">
    <property type="protein sequence ID" value="POR33415.1"/>
    <property type="molecule type" value="Genomic_DNA"/>
</dbReference>
<feature type="compositionally biased region" description="Low complexity" evidence="1">
    <location>
        <begin position="20"/>
        <end position="30"/>
    </location>
</feature>
<gene>
    <name evidence="2" type="ORF">TPAR_06405</name>
</gene>
<organism evidence="2 3">
    <name type="scientific">Tolypocladium paradoxum</name>
    <dbReference type="NCBI Taxonomy" id="94208"/>
    <lineage>
        <taxon>Eukaryota</taxon>
        <taxon>Fungi</taxon>
        <taxon>Dikarya</taxon>
        <taxon>Ascomycota</taxon>
        <taxon>Pezizomycotina</taxon>
        <taxon>Sordariomycetes</taxon>
        <taxon>Hypocreomycetidae</taxon>
        <taxon>Hypocreales</taxon>
        <taxon>Ophiocordycipitaceae</taxon>
        <taxon>Tolypocladium</taxon>
    </lineage>
</organism>
<accession>A0A2S4KT97</accession>
<dbReference type="PANTHER" id="PTHR43019:SF23">
    <property type="entry name" value="PROTEASE DO-LIKE 5, CHLOROPLASTIC"/>
    <property type="match status" value="1"/>
</dbReference>
<dbReference type="Proteomes" id="UP000237481">
    <property type="component" value="Unassembled WGS sequence"/>
</dbReference>
<dbReference type="Pfam" id="PF13365">
    <property type="entry name" value="Trypsin_2"/>
    <property type="match status" value="1"/>
</dbReference>
<dbReference type="SUPFAM" id="SSF50494">
    <property type="entry name" value="Trypsin-like serine proteases"/>
    <property type="match status" value="1"/>
</dbReference>
<proteinExistence type="predicted"/>
<name>A0A2S4KT97_9HYPO</name>